<proteinExistence type="predicted"/>
<keyword evidence="2" id="KW-1185">Reference proteome</keyword>
<evidence type="ECO:0000313" key="1">
    <source>
        <dbReference type="EMBL" id="OOZ37134.1"/>
    </source>
</evidence>
<keyword evidence="1" id="KW-0436">Ligase</keyword>
<dbReference type="SUPFAM" id="SSF55931">
    <property type="entry name" value="Glutamine synthetase/guanido kinase"/>
    <property type="match status" value="1"/>
</dbReference>
<dbReference type="Proteomes" id="UP000190896">
    <property type="component" value="Unassembled WGS sequence"/>
</dbReference>
<dbReference type="AlphaFoldDB" id="A0A1T2KWD3"/>
<dbReference type="PANTHER" id="PTHR36510:SF3">
    <property type="entry name" value="CONSERVED PROTEIN"/>
    <property type="match status" value="1"/>
</dbReference>
<protein>
    <submittedName>
        <fullName evidence="1">Glutamate--cysteine ligase</fullName>
    </submittedName>
</protein>
<accession>A0A1T2KWD3</accession>
<dbReference type="InterPro" id="IPR016602">
    <property type="entry name" value="UCP012666"/>
</dbReference>
<dbReference type="InterPro" id="IPR014746">
    <property type="entry name" value="Gln_synth/guanido_kin_cat_dom"/>
</dbReference>
<evidence type="ECO:0000313" key="2">
    <source>
        <dbReference type="Proteomes" id="UP000190896"/>
    </source>
</evidence>
<dbReference type="Pfam" id="PF04107">
    <property type="entry name" value="GCS2"/>
    <property type="match status" value="1"/>
</dbReference>
<dbReference type="InterPro" id="IPR050141">
    <property type="entry name" value="GCL_type2/YbdK_subfam"/>
</dbReference>
<dbReference type="PIRSF" id="PIRSF012666">
    <property type="entry name" value="UCP012666"/>
    <property type="match status" value="1"/>
</dbReference>
<dbReference type="OrthoDB" id="240589at2"/>
<gene>
    <name evidence="1" type="ORF">BOW51_03900</name>
</gene>
<sequence>MGQEIADSRFSDEDFIAFRERLERETRLLDAWLNDGVFPPAEHVGGFELETWLVDSAGDPAPINDLCLEKLSDPLVVPELAKFNLELNGHPATLTGNALSCLADGLNKTWGGCDRLAAEHGARLAMIGILPTVTEDHLSPENMSPLQRYKALDEQLYRLRGGAPLSMDIEGRERLRFVHDDVMLESATTSFQIHLKVDVEKAVRFYNASKILSAPMVALSANSPYLFGADLWDETRIPLFEQAVYVGESELTKRVTFGIRYLRNSIMDLFEANKDRYPVLLPRLMEESEEQFPHLRLHNGTIWRWNRPLVGFNDQGVPHLRIEHRVVPAGPVVDDCMANAAFYFGVVHALSTMDEPPEMRLLFEQARDNFYKAARFGLHARVEWLDGKRCDMDELCNELLGSLARQGLEALGIERAEIERWLGIIERRLDSGQTGAVWQRAWVERHGRDMRGLTQAYIERQASGRVVSEWSL</sequence>
<dbReference type="Gene3D" id="3.30.590.20">
    <property type="match status" value="1"/>
</dbReference>
<organism evidence="1 2">
    <name type="scientific">Solemya velesiana gill symbiont</name>
    <dbReference type="NCBI Taxonomy" id="1918948"/>
    <lineage>
        <taxon>Bacteria</taxon>
        <taxon>Pseudomonadati</taxon>
        <taxon>Pseudomonadota</taxon>
        <taxon>Gammaproteobacteria</taxon>
        <taxon>sulfur-oxidizing symbionts</taxon>
    </lineage>
</organism>
<dbReference type="InterPro" id="IPR006336">
    <property type="entry name" value="GCS2"/>
</dbReference>
<dbReference type="RefSeq" id="WP_078486209.1">
    <property type="nucleotide sequence ID" value="NZ_MPRJ01000017.1"/>
</dbReference>
<dbReference type="GO" id="GO:0004357">
    <property type="term" value="F:glutamate-cysteine ligase activity"/>
    <property type="evidence" value="ECO:0007669"/>
    <property type="project" value="InterPro"/>
</dbReference>
<dbReference type="PANTHER" id="PTHR36510">
    <property type="entry name" value="GLUTAMATE--CYSTEINE LIGASE 2-RELATED"/>
    <property type="match status" value="1"/>
</dbReference>
<dbReference type="GO" id="GO:0042398">
    <property type="term" value="P:modified amino acid biosynthetic process"/>
    <property type="evidence" value="ECO:0007669"/>
    <property type="project" value="InterPro"/>
</dbReference>
<reference evidence="1 2" key="1">
    <citation type="submission" date="2016-11" db="EMBL/GenBank/DDBJ databases">
        <title>Mixed transmission modes and dynamic genome evolution in an obligate animal-bacterial symbiosis.</title>
        <authorList>
            <person name="Russell S.L."/>
            <person name="Corbett-Detig R.B."/>
            <person name="Cavanaugh C.M."/>
        </authorList>
    </citation>
    <scope>NUCLEOTIDE SEQUENCE [LARGE SCALE GENOMIC DNA]</scope>
    <source>
        <strain evidence="1">Se-Cadez</strain>
    </source>
</reference>
<dbReference type="EMBL" id="MPRJ01000017">
    <property type="protein sequence ID" value="OOZ37134.1"/>
    <property type="molecule type" value="Genomic_DNA"/>
</dbReference>
<comment type="caution">
    <text evidence="1">The sequence shown here is derived from an EMBL/GenBank/DDBJ whole genome shotgun (WGS) entry which is preliminary data.</text>
</comment>
<name>A0A1T2KWD3_9GAMM</name>